<dbReference type="EMBL" id="JACIFO010000007">
    <property type="protein sequence ID" value="MBB4119585.1"/>
    <property type="molecule type" value="Genomic_DNA"/>
</dbReference>
<comment type="caution">
    <text evidence="1">The sequence shown here is derived from an EMBL/GenBank/DDBJ whole genome shotgun (WGS) entry which is preliminary data.</text>
</comment>
<reference evidence="1 2" key="1">
    <citation type="submission" date="2020-08" db="EMBL/GenBank/DDBJ databases">
        <title>Genomic Encyclopedia of Type Strains, Phase IV (KMG-IV): sequencing the most valuable type-strain genomes for metagenomic binning, comparative biology and taxonomic classification.</title>
        <authorList>
            <person name="Goeker M."/>
        </authorList>
    </citation>
    <scope>NUCLEOTIDE SEQUENCE [LARGE SCALE GENOMIC DNA]</scope>
    <source>
        <strain evidence="1 2">DSM 29568</strain>
    </source>
</reference>
<dbReference type="RefSeq" id="WP_183477931.1">
    <property type="nucleotide sequence ID" value="NZ_JACIFO010000007.1"/>
</dbReference>
<evidence type="ECO:0008006" key="3">
    <source>
        <dbReference type="Google" id="ProtNLM"/>
    </source>
</evidence>
<protein>
    <recommendedName>
        <fullName evidence="3">WbqC-like protein</fullName>
    </recommendedName>
</protein>
<dbReference type="InterPro" id="IPR014985">
    <property type="entry name" value="WbqC"/>
</dbReference>
<evidence type="ECO:0000313" key="2">
    <source>
        <dbReference type="Proteomes" id="UP000553034"/>
    </source>
</evidence>
<proteinExistence type="predicted"/>
<name>A0A840ERA5_9FLAO</name>
<accession>A0A840ERA5</accession>
<organism evidence="1 2">
    <name type="scientific">Mesonia hippocampi</name>
    <dbReference type="NCBI Taxonomy" id="1628250"/>
    <lineage>
        <taxon>Bacteria</taxon>
        <taxon>Pseudomonadati</taxon>
        <taxon>Bacteroidota</taxon>
        <taxon>Flavobacteriia</taxon>
        <taxon>Flavobacteriales</taxon>
        <taxon>Flavobacteriaceae</taxon>
        <taxon>Mesonia</taxon>
    </lineage>
</organism>
<gene>
    <name evidence="1" type="ORF">GGR32_001887</name>
</gene>
<sequence>MKKTLVHPTYFGSIAQFVALSQAEKVCFEVNDNYQKQTYRSRQYIYGANGRLLLNIPVKHNKSNAGKQKYKDIKIEDSFKWQLNHWRSLETAYRTSPFFEYYEDEFIYLYEKPFDFLLDFNFECLKALSECLQLDLDFSQQTTSYQLPEEIDHTKILDVRTLVNAKKEPKFNFSTYEQVFNDKYGFLSNLSALDLLFNEGPNALTYLESQLLEFS</sequence>
<dbReference type="Proteomes" id="UP000553034">
    <property type="component" value="Unassembled WGS sequence"/>
</dbReference>
<keyword evidence="2" id="KW-1185">Reference proteome</keyword>
<evidence type="ECO:0000313" key="1">
    <source>
        <dbReference type="EMBL" id="MBB4119585.1"/>
    </source>
</evidence>
<dbReference type="AlphaFoldDB" id="A0A840ERA5"/>
<dbReference type="Pfam" id="PF08889">
    <property type="entry name" value="WbqC"/>
    <property type="match status" value="1"/>
</dbReference>